<dbReference type="GO" id="GO:0006101">
    <property type="term" value="P:citrate metabolic process"/>
    <property type="evidence" value="ECO:0007669"/>
    <property type="project" value="InterPro"/>
</dbReference>
<dbReference type="SUPFAM" id="SSF48256">
    <property type="entry name" value="Citrate synthase"/>
    <property type="match status" value="1"/>
</dbReference>
<dbReference type="InterPro" id="IPR019810">
    <property type="entry name" value="Citrate_synthase_AS"/>
</dbReference>
<sequence length="479" mass="53248">MFRSSSATARYVSRACAQKRFASTKVLFASLTEDWSSAAHRSPQTVREVLEEVVPKKQLQLKQLKTEHGQAVLGDVKVEHVVGGMRGLKAMLWEASVLDPIEGIRFHGLSIADCQKVLPAAPGGKEIIAESMLWLLLTGKIPTEAETRQLSRELAEKGELPEYIEKLVDSLPSTLHPMTQLGMGVAALNHDSKFQQAYERGIKKSEYWTYALEDSLDLLAKLPALAARIYRNIYNPGKPLPKVNKDLDLVGNYVNMLGYGDNHDLTEYLRLYIAIHGDHEGGNASAHTSHLVGSTLADPYLAYAAGLYALAGPLHGLANQEVLRWQMNMQKELGGNITHESIKEFLWKTLKSGQVVPGYGHGVLRNPDPRFMALQQFCDTRPELLEDPIVQLVKKTYEVAPAVLKEHGKTKNPYPNVDAASGCVLYHYGLTQFKYYTVIFGVSRALGCLTQYVWSRALGLPIERPKSLSMDAIEKLIKQ</sequence>
<dbReference type="AlphaFoldDB" id="A0A060SAG4"/>
<dbReference type="NCBIfam" id="TIGR01793">
    <property type="entry name" value="cit_synth_euk"/>
    <property type="match status" value="1"/>
</dbReference>
<dbReference type="Pfam" id="PF00285">
    <property type="entry name" value="Citrate_synt"/>
    <property type="match status" value="1"/>
</dbReference>
<dbReference type="InterPro" id="IPR016143">
    <property type="entry name" value="Citrate_synth-like_sm_a-sub"/>
</dbReference>
<feature type="active site" evidence="6">
    <location>
        <position position="418"/>
    </location>
</feature>
<dbReference type="PROSITE" id="PS00480">
    <property type="entry name" value="CITRATE_SYNTHASE"/>
    <property type="match status" value="1"/>
</dbReference>
<comment type="similarity">
    <text evidence="2 7">Belongs to the citrate synthase family.</text>
</comment>
<reference evidence="8" key="1">
    <citation type="submission" date="2014-01" db="EMBL/GenBank/DDBJ databases">
        <title>The genome of the white-rot fungus Pycnoporus cinnabarinus: a basidiomycete model with a versatile arsenal for lignocellulosic biomass breakdown.</title>
        <authorList>
            <person name="Levasseur A."/>
            <person name="Lomascolo A."/>
            <person name="Ruiz-Duenas F.J."/>
            <person name="Uzan E."/>
            <person name="Piumi F."/>
            <person name="Kues U."/>
            <person name="Ram A.F.J."/>
            <person name="Murat C."/>
            <person name="Haon M."/>
            <person name="Benoit I."/>
            <person name="Arfi Y."/>
            <person name="Chevret D."/>
            <person name="Drula E."/>
            <person name="Kwon M.J."/>
            <person name="Gouret P."/>
            <person name="Lesage-Meessen L."/>
            <person name="Lombard V."/>
            <person name="Mariette J."/>
            <person name="Noirot C."/>
            <person name="Park J."/>
            <person name="Patyshakuliyeva A."/>
            <person name="Wieneger R.A.B."/>
            <person name="Wosten H.A.B."/>
            <person name="Martin F."/>
            <person name="Coutinho P.M."/>
            <person name="de Vries R."/>
            <person name="Martinez A.T."/>
            <person name="Klopp C."/>
            <person name="Pontarotti P."/>
            <person name="Henrissat B."/>
            <person name="Record E."/>
        </authorList>
    </citation>
    <scope>NUCLEOTIDE SEQUENCE [LARGE SCALE GENOMIC DNA]</scope>
    <source>
        <strain evidence="8">BRFM137</strain>
    </source>
</reference>
<dbReference type="Gene3D" id="1.10.580.10">
    <property type="entry name" value="Citrate Synthase, domain 1"/>
    <property type="match status" value="1"/>
</dbReference>
<dbReference type="HOGENOM" id="CLU_022049_2_1_1"/>
<keyword evidence="3 7" id="KW-0808">Transferase</keyword>
<dbReference type="InterPro" id="IPR002020">
    <property type="entry name" value="Citrate_synthase"/>
</dbReference>
<dbReference type="GO" id="GO:0006099">
    <property type="term" value="P:tricarboxylic acid cycle"/>
    <property type="evidence" value="ECO:0007669"/>
    <property type="project" value="InterPro"/>
</dbReference>
<keyword evidence="9" id="KW-1185">Reference proteome</keyword>
<evidence type="ECO:0000313" key="9">
    <source>
        <dbReference type="Proteomes" id="UP000029665"/>
    </source>
</evidence>
<name>A0A060SAG4_PYCCI</name>
<feature type="active site" evidence="6">
    <location>
        <position position="361"/>
    </location>
</feature>
<evidence type="ECO:0000256" key="5">
    <source>
        <dbReference type="ARBA" id="ARBA00023128"/>
    </source>
</evidence>
<evidence type="ECO:0000256" key="1">
    <source>
        <dbReference type="ARBA" id="ARBA00004173"/>
    </source>
</evidence>
<accession>A0A060SAG4</accession>
<feature type="active site" evidence="6">
    <location>
        <position position="315"/>
    </location>
</feature>
<dbReference type="GO" id="GO:0046912">
    <property type="term" value="F:acyltransferase activity, acyl groups converted into alkyl on transfer"/>
    <property type="evidence" value="ECO:0007669"/>
    <property type="project" value="InterPro"/>
</dbReference>
<evidence type="ECO:0000313" key="8">
    <source>
        <dbReference type="EMBL" id="CDO71231.1"/>
    </source>
</evidence>
<keyword evidence="5" id="KW-0496">Mitochondrion</keyword>
<evidence type="ECO:0000256" key="7">
    <source>
        <dbReference type="RuleBase" id="RU000441"/>
    </source>
</evidence>
<dbReference type="GO" id="GO:0005975">
    <property type="term" value="P:carbohydrate metabolic process"/>
    <property type="evidence" value="ECO:0007669"/>
    <property type="project" value="TreeGrafter"/>
</dbReference>
<evidence type="ECO:0000256" key="2">
    <source>
        <dbReference type="ARBA" id="ARBA00010566"/>
    </source>
</evidence>
<comment type="caution">
    <text evidence="8">The sequence shown here is derived from an EMBL/GenBank/DDBJ whole genome shotgun (WGS) entry which is preliminary data.</text>
</comment>
<dbReference type="PANTHER" id="PTHR11739">
    <property type="entry name" value="CITRATE SYNTHASE"/>
    <property type="match status" value="1"/>
</dbReference>
<keyword evidence="4" id="KW-0809">Transit peptide</keyword>
<dbReference type="FunFam" id="1.10.230.10:FF:000001">
    <property type="entry name" value="Citrate synthase"/>
    <property type="match status" value="1"/>
</dbReference>
<dbReference type="InterPro" id="IPR010109">
    <property type="entry name" value="Citrate_synthase_euk"/>
</dbReference>
<dbReference type="PRINTS" id="PR00143">
    <property type="entry name" value="CITRTSNTHASE"/>
</dbReference>
<dbReference type="Proteomes" id="UP000029665">
    <property type="component" value="Unassembled WGS sequence"/>
</dbReference>
<dbReference type="OrthoDB" id="8017587at2759"/>
<dbReference type="NCBIfam" id="NF007128">
    <property type="entry name" value="PRK09569.1"/>
    <property type="match status" value="1"/>
</dbReference>
<dbReference type="Gene3D" id="1.10.230.10">
    <property type="entry name" value="Cytochrome P450-Terp, domain 2"/>
    <property type="match status" value="1"/>
</dbReference>
<comment type="subcellular location">
    <subcellularLocation>
        <location evidence="1">Mitochondrion</location>
    </subcellularLocation>
</comment>
<evidence type="ECO:0000256" key="3">
    <source>
        <dbReference type="ARBA" id="ARBA00022679"/>
    </source>
</evidence>
<dbReference type="FunFam" id="1.10.580.10:FF:000001">
    <property type="entry name" value="Citrate synthase"/>
    <property type="match status" value="1"/>
</dbReference>
<dbReference type="STRING" id="5643.A0A060SAG4"/>
<evidence type="ECO:0000256" key="4">
    <source>
        <dbReference type="ARBA" id="ARBA00022946"/>
    </source>
</evidence>
<evidence type="ECO:0000256" key="6">
    <source>
        <dbReference type="PIRSR" id="PIRSR610109-1"/>
    </source>
</evidence>
<dbReference type="InterPro" id="IPR016142">
    <property type="entry name" value="Citrate_synth-like_lrg_a-sub"/>
</dbReference>
<dbReference type="OMA" id="NEAAMDM"/>
<dbReference type="EMBL" id="CCBP010000099">
    <property type="protein sequence ID" value="CDO71231.1"/>
    <property type="molecule type" value="Genomic_DNA"/>
</dbReference>
<organism evidence="8 9">
    <name type="scientific">Pycnoporus cinnabarinus</name>
    <name type="common">Cinnabar-red polypore</name>
    <name type="synonym">Trametes cinnabarina</name>
    <dbReference type="NCBI Taxonomy" id="5643"/>
    <lineage>
        <taxon>Eukaryota</taxon>
        <taxon>Fungi</taxon>
        <taxon>Dikarya</taxon>
        <taxon>Basidiomycota</taxon>
        <taxon>Agaricomycotina</taxon>
        <taxon>Agaricomycetes</taxon>
        <taxon>Polyporales</taxon>
        <taxon>Polyporaceae</taxon>
        <taxon>Trametes</taxon>
    </lineage>
</organism>
<gene>
    <name evidence="8" type="ORF">BN946_scf184863.g27</name>
</gene>
<dbReference type="PANTHER" id="PTHR11739:SF15">
    <property type="entry name" value="CITRATE SYNTHASE 3, MITOCHONDRIAL"/>
    <property type="match status" value="1"/>
</dbReference>
<dbReference type="InterPro" id="IPR036969">
    <property type="entry name" value="Citrate_synthase_sf"/>
</dbReference>
<protein>
    <recommendedName>
        <fullName evidence="7">Citrate synthase</fullName>
    </recommendedName>
</protein>
<dbReference type="GO" id="GO:0005759">
    <property type="term" value="C:mitochondrial matrix"/>
    <property type="evidence" value="ECO:0007669"/>
    <property type="project" value="TreeGrafter"/>
</dbReference>
<proteinExistence type="inferred from homology"/>